<organism evidence="3 4">
    <name type="scientific">Actinomadura meridiana</name>
    <dbReference type="NCBI Taxonomy" id="559626"/>
    <lineage>
        <taxon>Bacteria</taxon>
        <taxon>Bacillati</taxon>
        <taxon>Actinomycetota</taxon>
        <taxon>Actinomycetes</taxon>
        <taxon>Streptosporangiales</taxon>
        <taxon>Thermomonosporaceae</taxon>
        <taxon>Actinomadura</taxon>
    </lineage>
</organism>
<evidence type="ECO:0000313" key="4">
    <source>
        <dbReference type="Proteomes" id="UP001501710"/>
    </source>
</evidence>
<evidence type="ECO:0000256" key="1">
    <source>
        <dbReference type="ARBA" id="ARBA00022527"/>
    </source>
</evidence>
<comment type="caution">
    <text evidence="3">The sequence shown here is derived from an EMBL/GenBank/DDBJ whole genome shotgun (WGS) entry which is preliminary data.</text>
</comment>
<dbReference type="SUPFAM" id="SSF55874">
    <property type="entry name" value="ATPase domain of HSP90 chaperone/DNA topoisomerase II/histidine kinase"/>
    <property type="match status" value="1"/>
</dbReference>
<dbReference type="RefSeq" id="WP_344908153.1">
    <property type="nucleotide sequence ID" value="NZ_BAABAS010000035.1"/>
</dbReference>
<keyword evidence="4" id="KW-1185">Reference proteome</keyword>
<accession>A0ABP8CT31</accession>
<dbReference type="Pfam" id="PF13581">
    <property type="entry name" value="HATPase_c_2"/>
    <property type="match status" value="1"/>
</dbReference>
<dbReference type="InterPro" id="IPR050267">
    <property type="entry name" value="Anti-sigma-factor_SerPK"/>
</dbReference>
<dbReference type="Gene3D" id="3.30.565.10">
    <property type="entry name" value="Histidine kinase-like ATPase, C-terminal domain"/>
    <property type="match status" value="1"/>
</dbReference>
<feature type="domain" description="Histidine kinase/HSP90-like ATPase" evidence="2">
    <location>
        <begin position="26"/>
        <end position="130"/>
    </location>
</feature>
<evidence type="ECO:0000259" key="2">
    <source>
        <dbReference type="Pfam" id="PF13581"/>
    </source>
</evidence>
<protein>
    <recommendedName>
        <fullName evidence="2">Histidine kinase/HSP90-like ATPase domain-containing protein</fullName>
    </recommendedName>
</protein>
<dbReference type="CDD" id="cd16936">
    <property type="entry name" value="HATPase_RsbW-like"/>
    <property type="match status" value="1"/>
</dbReference>
<keyword evidence="1" id="KW-0723">Serine/threonine-protein kinase</keyword>
<keyword evidence="1" id="KW-0808">Transferase</keyword>
<dbReference type="PANTHER" id="PTHR35526">
    <property type="entry name" value="ANTI-SIGMA-F FACTOR RSBW-RELATED"/>
    <property type="match status" value="1"/>
</dbReference>
<reference evidence="4" key="1">
    <citation type="journal article" date="2019" name="Int. J. Syst. Evol. Microbiol.">
        <title>The Global Catalogue of Microorganisms (GCM) 10K type strain sequencing project: providing services to taxonomists for standard genome sequencing and annotation.</title>
        <authorList>
            <consortium name="The Broad Institute Genomics Platform"/>
            <consortium name="The Broad Institute Genome Sequencing Center for Infectious Disease"/>
            <person name="Wu L."/>
            <person name="Ma J."/>
        </authorList>
    </citation>
    <scope>NUCLEOTIDE SEQUENCE [LARGE SCALE GENOMIC DNA]</scope>
    <source>
        <strain evidence="4">JCM 17440</strain>
    </source>
</reference>
<evidence type="ECO:0000313" key="3">
    <source>
        <dbReference type="EMBL" id="GAA4242655.1"/>
    </source>
</evidence>
<name>A0ABP8CT31_9ACTN</name>
<dbReference type="EMBL" id="BAABAS010000035">
    <property type="protein sequence ID" value="GAA4242655.1"/>
    <property type="molecule type" value="Genomic_DNA"/>
</dbReference>
<proteinExistence type="predicted"/>
<dbReference type="InterPro" id="IPR003594">
    <property type="entry name" value="HATPase_dom"/>
</dbReference>
<keyword evidence="1" id="KW-0418">Kinase</keyword>
<dbReference type="Proteomes" id="UP001501710">
    <property type="component" value="Unassembled WGS sequence"/>
</dbReference>
<sequence length="161" mass="16735">MGRAVMSGGLLVLGALTLPGVRRSVGYARQFLRDMVSQDHPRLDDLVTVVSEIVCNAIVHSDSGGGGVVTVSLLAGGGVYRLEVADDGGRGRPRVKAEDGGESGRGLRVVEALADGWGFRTDGNHTVVWAEFGEKSSGNPDIGLSECSRTLVPAAFEGGNQ</sequence>
<dbReference type="PANTHER" id="PTHR35526:SF3">
    <property type="entry name" value="ANTI-SIGMA-F FACTOR RSBW"/>
    <property type="match status" value="1"/>
</dbReference>
<dbReference type="InterPro" id="IPR036890">
    <property type="entry name" value="HATPase_C_sf"/>
</dbReference>
<gene>
    <name evidence="3" type="ORF">GCM10022254_76450</name>
</gene>